<dbReference type="Pfam" id="PF09793">
    <property type="entry name" value="AD"/>
    <property type="match status" value="1"/>
</dbReference>
<dbReference type="InterPro" id="IPR047574">
    <property type="entry name" value="AD"/>
</dbReference>
<dbReference type="Proteomes" id="UP001498771">
    <property type="component" value="Unassembled WGS sequence"/>
</dbReference>
<dbReference type="GeneID" id="90036436"/>
<dbReference type="PROSITE" id="PS52001">
    <property type="entry name" value="AD"/>
    <property type="match status" value="1"/>
</dbReference>
<dbReference type="InterPro" id="IPR019181">
    <property type="entry name" value="LSM12_ABD"/>
</dbReference>
<dbReference type="SMART" id="SM00995">
    <property type="entry name" value="AD"/>
    <property type="match status" value="1"/>
</dbReference>
<keyword evidence="4" id="KW-1185">Reference proteome</keyword>
<sequence>MDKRNQSPGAGNFQRPGGHEQPRQSSPNFGGWQSLDWVVGLKVKITTALDDVIVGSVYTYCSQTNTLALIEDEIPNPSKPELKNLRIVKTSFIRDIAVVGRKTEDKAVADQLLQQQSNGRAAGGPFAKVQPAIGPVQIEGVVQKMKSATRSAGQSLAQRNVAVTAEAQELFDSLSKTLPIRWVNKSILVLDEVMIDPPYTPDSCHAETDSPALARIKIVVEGERKRQDAQRRAKAASNAPPEGERKGG</sequence>
<comment type="caution">
    <text evidence="3">The sequence shown here is derived from an EMBL/GenBank/DDBJ whole genome shotgun (WGS) entry which is preliminary data.</text>
</comment>
<feature type="domain" description="AD" evidence="2">
    <location>
        <begin position="134"/>
        <end position="228"/>
    </location>
</feature>
<name>A0ABR1FC09_9ASCO</name>
<dbReference type="PANTHER" id="PTHR13542">
    <property type="entry name" value="LSM12 HOMOLOG"/>
    <property type="match status" value="1"/>
</dbReference>
<dbReference type="EMBL" id="JBBJBU010000001">
    <property type="protein sequence ID" value="KAK7207395.1"/>
    <property type="molecule type" value="Genomic_DNA"/>
</dbReference>
<evidence type="ECO:0000313" key="3">
    <source>
        <dbReference type="EMBL" id="KAK7207395.1"/>
    </source>
</evidence>
<proteinExistence type="predicted"/>
<evidence type="ECO:0000313" key="4">
    <source>
        <dbReference type="Proteomes" id="UP001498771"/>
    </source>
</evidence>
<organism evidence="3 4">
    <name type="scientific">Myxozyma melibiosi</name>
    <dbReference type="NCBI Taxonomy" id="54550"/>
    <lineage>
        <taxon>Eukaryota</taxon>
        <taxon>Fungi</taxon>
        <taxon>Dikarya</taxon>
        <taxon>Ascomycota</taxon>
        <taxon>Saccharomycotina</taxon>
        <taxon>Lipomycetes</taxon>
        <taxon>Lipomycetales</taxon>
        <taxon>Lipomycetaceae</taxon>
        <taxon>Myxozyma</taxon>
    </lineage>
</organism>
<feature type="region of interest" description="Disordered" evidence="1">
    <location>
        <begin position="223"/>
        <end position="248"/>
    </location>
</feature>
<accession>A0ABR1FC09</accession>
<protein>
    <submittedName>
        <fullName evidence="3">Anticodon-binding domain-containing protein</fullName>
    </submittedName>
</protein>
<gene>
    <name evidence="3" type="ORF">BZA70DRAFT_264772</name>
</gene>
<evidence type="ECO:0000256" key="1">
    <source>
        <dbReference type="SAM" id="MobiDB-lite"/>
    </source>
</evidence>
<evidence type="ECO:0000259" key="2">
    <source>
        <dbReference type="PROSITE" id="PS52001"/>
    </source>
</evidence>
<dbReference type="InterPro" id="IPR039683">
    <property type="entry name" value="Lsm12-like"/>
</dbReference>
<dbReference type="RefSeq" id="XP_064770428.1">
    <property type="nucleotide sequence ID" value="XM_064910924.1"/>
</dbReference>
<reference evidence="3 4" key="1">
    <citation type="submission" date="2024-03" db="EMBL/GenBank/DDBJ databases">
        <title>Genome-scale model development and genomic sequencing of the oleaginous clade Lipomyces.</title>
        <authorList>
            <consortium name="Lawrence Berkeley National Laboratory"/>
            <person name="Czajka J.J."/>
            <person name="Han Y."/>
            <person name="Kim J."/>
            <person name="Mondo S.J."/>
            <person name="Hofstad B.A."/>
            <person name="Robles A."/>
            <person name="Haridas S."/>
            <person name="Riley R."/>
            <person name="LaButti K."/>
            <person name="Pangilinan J."/>
            <person name="Andreopoulos W."/>
            <person name="Lipzen A."/>
            <person name="Yan J."/>
            <person name="Wang M."/>
            <person name="Ng V."/>
            <person name="Grigoriev I.V."/>
            <person name="Spatafora J.W."/>
            <person name="Magnuson J.K."/>
            <person name="Baker S.E."/>
            <person name="Pomraning K.R."/>
        </authorList>
    </citation>
    <scope>NUCLEOTIDE SEQUENCE [LARGE SCALE GENOMIC DNA]</scope>
    <source>
        <strain evidence="3 4">Phaff 52-87</strain>
    </source>
</reference>
<feature type="region of interest" description="Disordered" evidence="1">
    <location>
        <begin position="1"/>
        <end position="29"/>
    </location>
</feature>